<dbReference type="EMBL" id="CP013067">
    <property type="protein sequence ID" value="ALP39781.1"/>
    <property type="molecule type" value="Genomic_DNA"/>
</dbReference>
<name>A0A0S2SDI1_9GAMM</name>
<gene>
    <name evidence="1" type="ORF">WL1483_362</name>
</gene>
<proteinExistence type="predicted"/>
<evidence type="ECO:0000313" key="2">
    <source>
        <dbReference type="Proteomes" id="UP000058114"/>
    </source>
</evidence>
<dbReference type="Proteomes" id="UP000058114">
    <property type="component" value="Chromosome"/>
</dbReference>
<reference evidence="1 2" key="2">
    <citation type="journal article" date="2016" name="Genome Announc.">
        <title>Complete Genome Sequence of the Highly Virulent Aeromonas schubertii Strain WL1483, Isolated from Diseased Snakehead Fish (Channa argus) in China.</title>
        <authorList>
            <person name="Liu L."/>
            <person name="Li N."/>
            <person name="Zhang D."/>
            <person name="Fu X."/>
            <person name="Shi C."/>
            <person name="Lin Q."/>
            <person name="Hao G."/>
        </authorList>
    </citation>
    <scope>NUCLEOTIDE SEQUENCE [LARGE SCALE GENOMIC DNA]</scope>
    <source>
        <strain evidence="1 2">WL1483</strain>
    </source>
</reference>
<organism evidence="1 2">
    <name type="scientific">Aeromonas schubertii</name>
    <dbReference type="NCBI Taxonomy" id="652"/>
    <lineage>
        <taxon>Bacteria</taxon>
        <taxon>Pseudomonadati</taxon>
        <taxon>Pseudomonadota</taxon>
        <taxon>Gammaproteobacteria</taxon>
        <taxon>Aeromonadales</taxon>
        <taxon>Aeromonadaceae</taxon>
        <taxon>Aeromonas</taxon>
    </lineage>
</organism>
<evidence type="ECO:0000313" key="1">
    <source>
        <dbReference type="EMBL" id="ALP39781.1"/>
    </source>
</evidence>
<sequence>MISINIRSHQVHKVILLFSGNLDARSAAMKWTLTEIGNASQFHEYLTILVWVWMPHLSHSNRGGNTIVAMN</sequence>
<dbReference type="KEGG" id="asr:WL1483_362"/>
<accession>A0A0S2SDI1</accession>
<dbReference type="AlphaFoldDB" id="A0A0S2SDI1"/>
<dbReference type="PATRIC" id="fig|652.5.peg.2567"/>
<reference evidence="2" key="1">
    <citation type="submission" date="2015-10" db="EMBL/GenBank/DDBJ databases">
        <title>Complete Genome Sequence of Aeromonas schubertii strain WL1483.</title>
        <authorList>
            <person name="Liu L."/>
        </authorList>
    </citation>
    <scope>NUCLEOTIDE SEQUENCE [LARGE SCALE GENOMIC DNA]</scope>
    <source>
        <strain evidence="2">WL1483</strain>
    </source>
</reference>
<protein>
    <submittedName>
        <fullName evidence="1">Uncharacterized protein</fullName>
    </submittedName>
</protein>